<dbReference type="Gene3D" id="3.40.50.150">
    <property type="entry name" value="Vaccinia Virus protein VP39"/>
    <property type="match status" value="1"/>
</dbReference>
<dbReference type="EMBL" id="JALLBG020000155">
    <property type="protein sequence ID" value="KAL3761215.1"/>
    <property type="molecule type" value="Genomic_DNA"/>
</dbReference>
<comment type="caution">
    <text evidence="3">The sequence shown here is derived from an EMBL/GenBank/DDBJ whole genome shotgun (WGS) entry which is preliminary data.</text>
</comment>
<dbReference type="AlphaFoldDB" id="A0ABD3MAT0"/>
<feature type="transmembrane region" description="Helical" evidence="1">
    <location>
        <begin position="835"/>
        <end position="858"/>
    </location>
</feature>
<dbReference type="PANTHER" id="PTHR37524">
    <property type="entry name" value="RIBOSOMAL RNA LARGE SUBUNIT METHYLTRANSFERASE M"/>
    <property type="match status" value="1"/>
</dbReference>
<dbReference type="InterPro" id="IPR002877">
    <property type="entry name" value="RNA_MeTrfase_FtsJ_dom"/>
</dbReference>
<keyword evidence="1" id="KW-0812">Transmembrane</keyword>
<dbReference type="SUPFAM" id="SSF53335">
    <property type="entry name" value="S-adenosyl-L-methionine-dependent methyltransferases"/>
    <property type="match status" value="1"/>
</dbReference>
<reference evidence="3 4" key="1">
    <citation type="submission" date="2024-10" db="EMBL/GenBank/DDBJ databases">
        <title>Updated reference genomes for cyclostephanoid diatoms.</title>
        <authorList>
            <person name="Roberts W.R."/>
            <person name="Alverson A.J."/>
        </authorList>
    </citation>
    <scope>NUCLEOTIDE SEQUENCE [LARGE SCALE GENOMIC DNA]</scope>
    <source>
        <strain evidence="3 4">AJA232-27</strain>
    </source>
</reference>
<proteinExistence type="predicted"/>
<evidence type="ECO:0000313" key="3">
    <source>
        <dbReference type="EMBL" id="KAL3761215.1"/>
    </source>
</evidence>
<sequence length="859" mass="94123">MSEINANLVLQVNRSHLERMTDFLMCHCLEDGDVGGDVNTKNNIRILVTKKSTASKSCSLIFLHAVNGLAFITHMTKRHEFVLLGLNKVYAIPEGEGSIIRGRFASTVKSLDGECDVKSIDQYLFDKLMRFRTQQQRARCESNAHSNPTIDRSVVVKVDVFPSKLQHHVISILTELLDDNSIPEAELDISPTNYTHTLSIVQIDDAETSKTMTIRTFLVGIAPTDQSTHTAIYPHYLQNSDICRAYYKLSEVFERYRRQTNNPSFPFSNTMIELVGSKRKQSATTPRLAVDCGSAPGGWTKYLIEQTACDEVYAIDPGDMDASVLAIPNVHYMKMTAVRAIPQLHEILAKRDTKIALWVSDMCVHDIPQQVDMFKSAYDEGIFEKNAAFVLTIKCNKGHGRERFDMLVEQEASRLRKMAIELGKEPLPASSIEVRLHVVGVCLDKHVSAAHEPSLLDAAATPQLIILLQSKKGQQHIGQEDTIGSNIQTHSIVPLGNRSTRTMSFNIIKSSLAAAAAAVFLALPTNAQIGNWDILYQSLATNFQHSVDNEITLNYRIGKDRTFNVALFDKDCVSPITGMSMISTTTRTAAVTASHDGVTIMLNLDKTAITSSNIWEDNSRLRFCVAVQLLSGGSIIKEDKREIDIALMTSSSGSATVDNYISACKCDNLNTFKCNTLPLTPNGLLYVCITSMNTDVEIAFLNSLEMLQGNPLGSQSLSIVDGLMVQNDEISSLTVKNSTAIGVATVVPSRFFSFSGASTATISGIVSLKFVGPKRRLNALDDLSDNVNSMTYARTLSVEGGNNTSPFEVSVAIEHLAADVPVVVSASRESSDSSMAILSTTAFLLGASTSVVLVMSFLW</sequence>
<dbReference type="PANTHER" id="PTHR37524:SF2">
    <property type="entry name" value="RIBOSOMAL RNA METHYLTRANSFERASE FTSJ DOMAIN-CONTAINING PROTEIN"/>
    <property type="match status" value="1"/>
</dbReference>
<feature type="domain" description="Ribosomal RNA methyltransferase FtsJ" evidence="2">
    <location>
        <begin position="243"/>
        <end position="373"/>
    </location>
</feature>
<protein>
    <recommendedName>
        <fullName evidence="2">Ribosomal RNA methyltransferase FtsJ domain-containing protein</fullName>
    </recommendedName>
</protein>
<keyword evidence="4" id="KW-1185">Reference proteome</keyword>
<name>A0ABD3MAT0_9STRA</name>
<evidence type="ECO:0000259" key="2">
    <source>
        <dbReference type="Pfam" id="PF01728"/>
    </source>
</evidence>
<keyword evidence="1" id="KW-1133">Transmembrane helix</keyword>
<dbReference type="Proteomes" id="UP001530293">
    <property type="component" value="Unassembled WGS sequence"/>
</dbReference>
<organism evidence="3 4">
    <name type="scientific">Discostella pseudostelligera</name>
    <dbReference type="NCBI Taxonomy" id="259834"/>
    <lineage>
        <taxon>Eukaryota</taxon>
        <taxon>Sar</taxon>
        <taxon>Stramenopiles</taxon>
        <taxon>Ochrophyta</taxon>
        <taxon>Bacillariophyta</taxon>
        <taxon>Coscinodiscophyceae</taxon>
        <taxon>Thalassiosirophycidae</taxon>
        <taxon>Stephanodiscales</taxon>
        <taxon>Stephanodiscaceae</taxon>
        <taxon>Discostella</taxon>
    </lineage>
</organism>
<dbReference type="Pfam" id="PF01728">
    <property type="entry name" value="FtsJ"/>
    <property type="match status" value="1"/>
</dbReference>
<dbReference type="InterPro" id="IPR029063">
    <property type="entry name" value="SAM-dependent_MTases_sf"/>
</dbReference>
<accession>A0ABD3MAT0</accession>
<evidence type="ECO:0000313" key="4">
    <source>
        <dbReference type="Proteomes" id="UP001530293"/>
    </source>
</evidence>
<keyword evidence="1" id="KW-0472">Membrane</keyword>
<evidence type="ECO:0000256" key="1">
    <source>
        <dbReference type="SAM" id="Phobius"/>
    </source>
</evidence>
<gene>
    <name evidence="3" type="ORF">ACHAWU_007032</name>
</gene>